<protein>
    <submittedName>
        <fullName evidence="1">DUF429 domain-containing protein</fullName>
    </submittedName>
</protein>
<proteinExistence type="predicted"/>
<dbReference type="EMBL" id="JBFNQN010000001">
    <property type="protein sequence ID" value="MEW9263194.1"/>
    <property type="molecule type" value="Genomic_DNA"/>
</dbReference>
<accession>A0ABV3P0Q6</accession>
<sequence>MVTAGVDLSTQRGTTAVAVVRWDGGSARVTDCHRPTDDGFVLDLVRGAAKVGIDSPLGWPDEFLRFVTDHAAGNVEVRAGETGEEQRRRLTWRLTDQVVRAAGHQPLTVAADKIGHVAMRAARLLALLAAEQGPIDRAGSGVVVEVYPAASLKRWGFAHRQYKGTANSSARLALVEELPRRLPWLDLGVAAEACRASDDALDAVVAALTARAAALGFCTSPTAEQREQAAREGWIALPTCETGRLLDG</sequence>
<dbReference type="RefSeq" id="WP_367636135.1">
    <property type="nucleotide sequence ID" value="NZ_JBFNQN010000001.1"/>
</dbReference>
<reference evidence="1 2" key="1">
    <citation type="submission" date="2024-07" db="EMBL/GenBank/DDBJ databases">
        <authorList>
            <person name="Thanompreechachai J."/>
            <person name="Duangmal K."/>
        </authorList>
    </citation>
    <scope>NUCLEOTIDE SEQUENCE [LARGE SCALE GENOMIC DNA]</scope>
    <source>
        <strain evidence="1 2">KCTC 19886</strain>
    </source>
</reference>
<dbReference type="InterPro" id="IPR007362">
    <property type="entry name" value="DUF429"/>
</dbReference>
<dbReference type="Proteomes" id="UP001555826">
    <property type="component" value="Unassembled WGS sequence"/>
</dbReference>
<name>A0ABV3P0Q6_9ACTN</name>
<dbReference type="Pfam" id="PF04250">
    <property type="entry name" value="DUF429"/>
    <property type="match status" value="1"/>
</dbReference>
<organism evidence="1 2">
    <name type="scientific">Kineococcus endophyticus</name>
    <dbReference type="NCBI Taxonomy" id="1181883"/>
    <lineage>
        <taxon>Bacteria</taxon>
        <taxon>Bacillati</taxon>
        <taxon>Actinomycetota</taxon>
        <taxon>Actinomycetes</taxon>
        <taxon>Kineosporiales</taxon>
        <taxon>Kineosporiaceae</taxon>
        <taxon>Kineococcus</taxon>
    </lineage>
</organism>
<gene>
    <name evidence="1" type="ORF">AB1207_00385</name>
</gene>
<comment type="caution">
    <text evidence="1">The sequence shown here is derived from an EMBL/GenBank/DDBJ whole genome shotgun (WGS) entry which is preliminary data.</text>
</comment>
<evidence type="ECO:0000313" key="1">
    <source>
        <dbReference type="EMBL" id="MEW9263194.1"/>
    </source>
</evidence>
<keyword evidence="2" id="KW-1185">Reference proteome</keyword>
<evidence type="ECO:0000313" key="2">
    <source>
        <dbReference type="Proteomes" id="UP001555826"/>
    </source>
</evidence>